<evidence type="ECO:0008006" key="2">
    <source>
        <dbReference type="Google" id="ProtNLM"/>
    </source>
</evidence>
<protein>
    <recommendedName>
        <fullName evidence="2">DUF2997 domain-containing protein</fullName>
    </recommendedName>
</protein>
<proteinExistence type="predicted"/>
<dbReference type="EMBL" id="LR721751">
    <property type="protein sequence ID" value="VVV06278.1"/>
    <property type="molecule type" value="Genomic_DNA"/>
</dbReference>
<dbReference type="AlphaFoldDB" id="A0A5Q4ZVJ4"/>
<evidence type="ECO:0000313" key="1">
    <source>
        <dbReference type="EMBL" id="VVV06278.1"/>
    </source>
</evidence>
<name>A0A5Q4ZVJ4_9GAMM</name>
<sequence>MAEQKITLIIDEDGAICAKTQGFIGNTCLDALDEIMDVQPVTSIRTTDEFNHNIVRNVAKKVTQGRS</sequence>
<accession>A0A5Q4ZVJ4</accession>
<reference evidence="1" key="1">
    <citation type="submission" date="2019-09" db="EMBL/GenBank/DDBJ databases">
        <authorList>
            <person name="Hjerde E."/>
        </authorList>
    </citation>
    <scope>NUCLEOTIDE SEQUENCE</scope>
    <source>
        <strain evidence="1">06/09/160</strain>
    </source>
</reference>
<gene>
    <name evidence="1" type="ORF">AW0309160_03763</name>
</gene>
<organism evidence="1">
    <name type="scientific">Aliivibrio wodanis</name>
    <dbReference type="NCBI Taxonomy" id="80852"/>
    <lineage>
        <taxon>Bacteria</taxon>
        <taxon>Pseudomonadati</taxon>
        <taxon>Pseudomonadota</taxon>
        <taxon>Gammaproteobacteria</taxon>
        <taxon>Vibrionales</taxon>
        <taxon>Vibrionaceae</taxon>
        <taxon>Aliivibrio</taxon>
    </lineage>
</organism>